<dbReference type="Proteomes" id="UP000030693">
    <property type="component" value="Unassembled WGS sequence"/>
</dbReference>
<evidence type="ECO:0000256" key="1">
    <source>
        <dbReference type="SAM" id="MobiDB-lite"/>
    </source>
</evidence>
<proteinExistence type="predicted"/>
<gene>
    <name evidence="2" type="ORF">H696_03116</name>
</gene>
<dbReference type="EMBL" id="KB932204">
    <property type="protein sequence ID" value="KCV70767.1"/>
    <property type="molecule type" value="Genomic_DNA"/>
</dbReference>
<feature type="compositionally biased region" description="Basic and acidic residues" evidence="1">
    <location>
        <begin position="190"/>
        <end position="227"/>
    </location>
</feature>
<dbReference type="GeneID" id="20527841"/>
<reference evidence="2" key="1">
    <citation type="submission" date="2013-04" db="EMBL/GenBank/DDBJ databases">
        <title>The Genome Sequence of Fonticula alba ATCC 38817.</title>
        <authorList>
            <consortium name="The Broad Institute Genomics Platform"/>
            <person name="Russ C."/>
            <person name="Cuomo C."/>
            <person name="Burger G."/>
            <person name="Gray M.W."/>
            <person name="Holland P.W.H."/>
            <person name="King N."/>
            <person name="Lang F.B.F."/>
            <person name="Roger A.J."/>
            <person name="Ruiz-Trillo I."/>
            <person name="Brown M."/>
            <person name="Walker B."/>
            <person name="Young S."/>
            <person name="Zeng Q."/>
            <person name="Gargeya S."/>
            <person name="Fitzgerald M."/>
            <person name="Haas B."/>
            <person name="Abouelleil A."/>
            <person name="Allen A.W."/>
            <person name="Alvarado L."/>
            <person name="Arachchi H.M."/>
            <person name="Berlin A.M."/>
            <person name="Chapman S.B."/>
            <person name="Gainer-Dewar J."/>
            <person name="Goldberg J."/>
            <person name="Griggs A."/>
            <person name="Gujja S."/>
            <person name="Hansen M."/>
            <person name="Howarth C."/>
            <person name="Imamovic A."/>
            <person name="Ireland A."/>
            <person name="Larimer J."/>
            <person name="McCowan C."/>
            <person name="Murphy C."/>
            <person name="Pearson M."/>
            <person name="Poon T.W."/>
            <person name="Priest M."/>
            <person name="Roberts A."/>
            <person name="Saif S."/>
            <person name="Shea T."/>
            <person name="Sisk P."/>
            <person name="Sykes S."/>
            <person name="Wortman J."/>
            <person name="Nusbaum C."/>
            <person name="Birren B."/>
        </authorList>
    </citation>
    <scope>NUCLEOTIDE SEQUENCE [LARGE SCALE GENOMIC DNA]</scope>
    <source>
        <strain evidence="2">ATCC 38817</strain>
    </source>
</reference>
<feature type="compositionally biased region" description="Low complexity" evidence="1">
    <location>
        <begin position="133"/>
        <end position="156"/>
    </location>
</feature>
<protein>
    <submittedName>
        <fullName evidence="2">Uncharacterized protein</fullName>
    </submittedName>
</protein>
<organism evidence="2">
    <name type="scientific">Fonticula alba</name>
    <name type="common">Slime mold</name>
    <dbReference type="NCBI Taxonomy" id="691883"/>
    <lineage>
        <taxon>Eukaryota</taxon>
        <taxon>Rotosphaerida</taxon>
        <taxon>Fonticulaceae</taxon>
        <taxon>Fonticula</taxon>
    </lineage>
</organism>
<evidence type="ECO:0000313" key="3">
    <source>
        <dbReference type="Proteomes" id="UP000030693"/>
    </source>
</evidence>
<keyword evidence="3" id="KW-1185">Reference proteome</keyword>
<dbReference type="AlphaFoldDB" id="A0A058ZBG4"/>
<feature type="region of interest" description="Disordered" evidence="1">
    <location>
        <begin position="188"/>
        <end position="227"/>
    </location>
</feature>
<accession>A0A058ZBG4</accession>
<dbReference type="RefSeq" id="XP_009495283.1">
    <property type="nucleotide sequence ID" value="XM_009497008.1"/>
</dbReference>
<sequence length="227" mass="23913">MPPSTIDEPRASASSQSPAGGKRPNRRRPNNRSASGRTETPPEELFAGFASRRTVRPAPAPAESVDSLADRLESTVIAASTGPSGISTDGVPETVKPLASATEEGEPVAAGIATEAGDLKSAGVSTAVDIPMGASASGPPTASGASAESGSTSAPALRNARTGRSDRPAFSMHVARRMIENELEISMAVSDERKAFEREQLDRAREERRVRREQARQRRLSEEAPEQ</sequence>
<name>A0A058ZBG4_FONAL</name>
<evidence type="ECO:0000313" key="2">
    <source>
        <dbReference type="EMBL" id="KCV70767.1"/>
    </source>
</evidence>
<feature type="region of interest" description="Disordered" evidence="1">
    <location>
        <begin position="1"/>
        <end position="67"/>
    </location>
</feature>
<feature type="region of interest" description="Disordered" evidence="1">
    <location>
        <begin position="79"/>
        <end position="169"/>
    </location>
</feature>